<dbReference type="OrthoDB" id="347615at2759"/>
<dbReference type="Gene3D" id="3.40.395.10">
    <property type="entry name" value="Adenoviral Proteinase, Chain A"/>
    <property type="match status" value="1"/>
</dbReference>
<protein>
    <submittedName>
        <fullName evidence="3">Uncharacterized protein LOC34621025</fullName>
    </submittedName>
</protein>
<name>A0A6P6S4X6_9EIME</name>
<evidence type="ECO:0000313" key="3">
    <source>
        <dbReference type="RefSeq" id="XP_026194370.1"/>
    </source>
</evidence>
<sequence length="473" mass="51785">MLFRAPEGLNSVWWVIGQPTTKQEASLWHPEPKQSDKGLQTLEYNPSNIREDPLEEPQNQQLPPTEAAGANGGEDSLEDSQPQGHVATGDGGASGGVLQPETPLDSGPSGVATLGSPDGAGAAQETQPGAWGGADSGDDLQDAQYGDLSDSEESAWSDSPLSDEQAEKEEAAAKLERGAISPSDLEASSLPFSVLVNAVLKINRRYDECSDTRRSITNAEEELMSHVVDRWQEANYAPFTIEGMLVSSQEQQVLLRAEGLTPNLINVYLRALEVNKTPLHTPHFCRNCHCVWQSTRRKRPKLTSLSVEISSKLLSPSMSSEDTGILLEELERQNVLKSQVVILPVTLGPTHYATIVVDIIKGPRAALFLVRWYDPSQSSGAIPIQNTLSVLRAYIQEHGLRFFSLHRSNFVPEPSIVGQFDGRDTGVLTCMIATQMAEGCNPVASSEDMPYFRKQLLLKLDFASRWKRKAVQQ</sequence>
<proteinExistence type="predicted"/>
<dbReference type="Proteomes" id="UP000515125">
    <property type="component" value="Unplaced"/>
</dbReference>
<dbReference type="GeneID" id="34621025"/>
<dbReference type="InterPro" id="IPR038765">
    <property type="entry name" value="Papain-like_cys_pep_sf"/>
</dbReference>
<feature type="region of interest" description="Disordered" evidence="1">
    <location>
        <begin position="22"/>
        <end position="176"/>
    </location>
</feature>
<reference evidence="3" key="1">
    <citation type="submission" date="2025-08" db="UniProtKB">
        <authorList>
            <consortium name="RefSeq"/>
        </authorList>
    </citation>
    <scope>IDENTIFICATION</scope>
</reference>
<evidence type="ECO:0000256" key="1">
    <source>
        <dbReference type="SAM" id="MobiDB-lite"/>
    </source>
</evidence>
<gene>
    <name evidence="3" type="primary">LOC34621025</name>
</gene>
<feature type="compositionally biased region" description="Low complexity" evidence="1">
    <location>
        <begin position="56"/>
        <end position="66"/>
    </location>
</feature>
<keyword evidence="2" id="KW-1185">Reference proteome</keyword>
<organism evidence="2 3">
    <name type="scientific">Cyclospora cayetanensis</name>
    <dbReference type="NCBI Taxonomy" id="88456"/>
    <lineage>
        <taxon>Eukaryota</taxon>
        <taxon>Sar</taxon>
        <taxon>Alveolata</taxon>
        <taxon>Apicomplexa</taxon>
        <taxon>Conoidasida</taxon>
        <taxon>Coccidia</taxon>
        <taxon>Eucoccidiorida</taxon>
        <taxon>Eimeriorina</taxon>
        <taxon>Eimeriidae</taxon>
        <taxon>Cyclospora</taxon>
    </lineage>
</organism>
<evidence type="ECO:0000313" key="2">
    <source>
        <dbReference type="Proteomes" id="UP000515125"/>
    </source>
</evidence>
<accession>A0A6P6S4X6</accession>
<dbReference type="RefSeq" id="XP_026194370.1">
    <property type="nucleotide sequence ID" value="XM_026338585.1"/>
</dbReference>
<dbReference type="SUPFAM" id="SSF54001">
    <property type="entry name" value="Cysteine proteinases"/>
    <property type="match status" value="1"/>
</dbReference>
<dbReference type="AlphaFoldDB" id="A0A6P6S4X6"/>